<keyword evidence="4" id="KW-0862">Zinc</keyword>
<dbReference type="PANTHER" id="PTHR14555">
    <property type="entry name" value="MYELIN-ASSOCIATED OLIGODENDROCYTIC BASIC PROTEIN MOBP -RELATED"/>
    <property type="match status" value="1"/>
</dbReference>
<dbReference type="Pfam" id="PF04698">
    <property type="entry name" value="Rab_eff_C"/>
    <property type="match status" value="1"/>
</dbReference>
<dbReference type="Proteomes" id="UP001178461">
    <property type="component" value="Chromosome 12"/>
</dbReference>
<feature type="compositionally biased region" description="Polar residues" evidence="6">
    <location>
        <begin position="995"/>
        <end position="1006"/>
    </location>
</feature>
<name>A0AA35L343_9SAUR</name>
<feature type="compositionally biased region" description="Basic residues" evidence="6">
    <location>
        <begin position="752"/>
        <end position="762"/>
    </location>
</feature>
<dbReference type="InterPro" id="IPR051745">
    <property type="entry name" value="Intracell_Transport_Effector"/>
</dbReference>
<keyword evidence="3" id="KW-0863">Zinc-finger</keyword>
<evidence type="ECO:0000259" key="7">
    <source>
        <dbReference type="Pfam" id="PF02318"/>
    </source>
</evidence>
<evidence type="ECO:0000256" key="4">
    <source>
        <dbReference type="ARBA" id="ARBA00022833"/>
    </source>
</evidence>
<evidence type="ECO:0000259" key="8">
    <source>
        <dbReference type="Pfam" id="PF04698"/>
    </source>
</evidence>
<feature type="compositionally biased region" description="Basic and acidic residues" evidence="6">
    <location>
        <begin position="1053"/>
        <end position="1062"/>
    </location>
</feature>
<feature type="domain" description="FYVE-type zinc finger" evidence="7">
    <location>
        <begin position="210"/>
        <end position="322"/>
    </location>
</feature>
<feature type="region of interest" description="Disordered" evidence="6">
    <location>
        <begin position="44"/>
        <end position="112"/>
    </location>
</feature>
<feature type="compositionally biased region" description="Basic and acidic residues" evidence="6">
    <location>
        <begin position="58"/>
        <end position="82"/>
    </location>
</feature>
<accession>A0AA35L343</accession>
<evidence type="ECO:0000256" key="3">
    <source>
        <dbReference type="ARBA" id="ARBA00022771"/>
    </source>
</evidence>
<dbReference type="InterPro" id="IPR013083">
    <property type="entry name" value="Znf_RING/FYVE/PHD"/>
</dbReference>
<dbReference type="InterPro" id="IPR011011">
    <property type="entry name" value="Znf_FYVE_PHD"/>
</dbReference>
<dbReference type="AlphaFoldDB" id="A0AA35L343"/>
<dbReference type="GO" id="GO:0017022">
    <property type="term" value="F:myosin binding"/>
    <property type="evidence" value="ECO:0007669"/>
    <property type="project" value="TreeGrafter"/>
</dbReference>
<reference evidence="9" key="1">
    <citation type="submission" date="2022-12" db="EMBL/GenBank/DDBJ databases">
        <authorList>
            <person name="Alioto T."/>
            <person name="Alioto T."/>
            <person name="Gomez Garrido J."/>
        </authorList>
    </citation>
    <scope>NUCLEOTIDE SEQUENCE</scope>
</reference>
<evidence type="ECO:0000256" key="2">
    <source>
        <dbReference type="ARBA" id="ARBA00022490"/>
    </source>
</evidence>
<feature type="compositionally biased region" description="Basic and acidic residues" evidence="6">
    <location>
        <begin position="779"/>
        <end position="797"/>
    </location>
</feature>
<evidence type="ECO:0000256" key="5">
    <source>
        <dbReference type="SAM" id="Coils"/>
    </source>
</evidence>
<evidence type="ECO:0000313" key="10">
    <source>
        <dbReference type="Proteomes" id="UP001178461"/>
    </source>
</evidence>
<evidence type="ECO:0000256" key="1">
    <source>
        <dbReference type="ARBA" id="ARBA00004556"/>
    </source>
</evidence>
<organism evidence="9 10">
    <name type="scientific">Podarcis lilfordi</name>
    <name type="common">Lilford's wall lizard</name>
    <dbReference type="NCBI Taxonomy" id="74358"/>
    <lineage>
        <taxon>Eukaryota</taxon>
        <taxon>Metazoa</taxon>
        <taxon>Chordata</taxon>
        <taxon>Craniata</taxon>
        <taxon>Vertebrata</taxon>
        <taxon>Euteleostomi</taxon>
        <taxon>Lepidosauria</taxon>
        <taxon>Squamata</taxon>
        <taxon>Bifurcata</taxon>
        <taxon>Unidentata</taxon>
        <taxon>Episquamata</taxon>
        <taxon>Laterata</taxon>
        <taxon>Lacertibaenia</taxon>
        <taxon>Lacertidae</taxon>
        <taxon>Podarcis</taxon>
    </lineage>
</organism>
<dbReference type="SUPFAM" id="SSF57903">
    <property type="entry name" value="FYVE/PHD zinc finger"/>
    <property type="match status" value="1"/>
</dbReference>
<keyword evidence="5" id="KW-0175">Coiled coil</keyword>
<feature type="region of interest" description="Disordered" evidence="6">
    <location>
        <begin position="991"/>
        <end position="1029"/>
    </location>
</feature>
<feature type="coiled-coil region" evidence="5">
    <location>
        <begin position="921"/>
        <end position="964"/>
    </location>
</feature>
<feature type="compositionally biased region" description="Basic and acidic residues" evidence="6">
    <location>
        <begin position="504"/>
        <end position="513"/>
    </location>
</feature>
<keyword evidence="3" id="KW-0479">Metal-binding</keyword>
<dbReference type="InterPro" id="IPR041282">
    <property type="entry name" value="FYVE_2"/>
</dbReference>
<evidence type="ECO:0000256" key="6">
    <source>
        <dbReference type="SAM" id="MobiDB-lite"/>
    </source>
</evidence>
<dbReference type="Gene3D" id="3.30.40.10">
    <property type="entry name" value="Zinc/RING finger domain, C3HC4 (zinc finger)"/>
    <property type="match status" value="1"/>
</dbReference>
<dbReference type="GO" id="GO:0030864">
    <property type="term" value="C:cortical actin cytoskeleton"/>
    <property type="evidence" value="ECO:0007669"/>
    <property type="project" value="TreeGrafter"/>
</dbReference>
<dbReference type="Pfam" id="PF02318">
    <property type="entry name" value="FYVE_2"/>
    <property type="match status" value="1"/>
</dbReference>
<protein>
    <submittedName>
        <fullName evidence="9">Effector isoform X2</fullName>
    </submittedName>
</protein>
<dbReference type="GO" id="GO:0048471">
    <property type="term" value="C:perinuclear region of cytoplasm"/>
    <property type="evidence" value="ECO:0007669"/>
    <property type="project" value="UniProtKB-SubCell"/>
</dbReference>
<gene>
    <name evidence="9" type="ORF">PODLI_1B038000</name>
</gene>
<dbReference type="GO" id="GO:0003779">
    <property type="term" value="F:actin binding"/>
    <property type="evidence" value="ECO:0007669"/>
    <property type="project" value="TreeGrafter"/>
</dbReference>
<proteinExistence type="predicted"/>
<comment type="subcellular location">
    <subcellularLocation>
        <location evidence="1">Cytoplasm</location>
        <location evidence="1">Perinuclear region</location>
    </subcellularLocation>
</comment>
<sequence length="1070" mass="118537">MLKSPLLYVSAAGGSGEGNEGGNGLAGVVAVAAAAAVTTRRFGSAAAAPSALSEEKEEPLSGERAGEGGKPSLSRDSRRGSAEEAAAAAPPLSFSTDRSPHGTPASRPGDSRLIAGHAADASAGPGYRGAARRAQLPSLKCLLLLLQGKGECVWWCCCCCSRGDCSLGHTLLICPQFPSWVMRGRQIPADFDMTWCADCGFLSLIDCIEDRTNHGEEVVQRDFTLRKKEEDRLSEMKQKLDEEGNKCSILSKQQRFNERCCMRCCSPFTFLINTKRQCQDCKYNICKNCSSYQRKEKGWLCSVCQQARLLRAQSLEWYYNNVKSRFKRFGSAKVLKNLYRKHRLETGACSDILEAGSFCEGTIENEGSICGSDSTFYRQTEGHSMMDTLAVALRVAEEAIEEAISKAEMYGDSLDKQNEACYLRDHKEELIEELATTIVQKIIRKQKTKREQVEAGFEWPQSRSSSGLTSATVSDQSMLTFPGSRRGSYTLWRSQSAFSLTNEDASRRDRDRASSVPESLWRQPKGPSGKQKEDKLSALPSWKSADQLNEPTFPPVLESTDGNWVALQNVNLPRPRMLAKPKSQVFKALESESSVVSAYDEMGSDSEDDYDWNVALNKLRQRPKQLSNYAGSQCNAEWECGNELYQPVASPSSGLFTNAEAVYSDSETSSVSSSREAREPSCLPWIQRRTCNSKPREEKAQFQEELDVNFNPQATSLDYSDSSESEEAYHDLEKRSRRWKKGKTPSEDLCKGKNRTKSHMKKLSTSQASDDLSETDISSEDHQTKADPMEEKLKSRLYELAAKMSDNRETSSEEQVSEPRTESENQKSCVSSEDSGKCIQEELKKKYSAVSLCNISTEVLKVINATEELIAESTGPCDFAADVSDKGKGEFPLGADPIRLDEQLTTLEENVYLTAGSVYGLESQLNDLEDAARRINSISSESELADLEDQVATAAAQVHHAELQISDIESRISALTVAGLNVAPCVHLTRKRDQQQTNQMHTIDTSRQQRRKLPAPPVTGEDMDASPVTPVRTFNRNFILQGSLTQRTKKERKSTAKDKKEPTIGSAVMY</sequence>
<keyword evidence="2" id="KW-0963">Cytoplasm</keyword>
<feature type="region of interest" description="Disordered" evidence="6">
    <location>
        <begin position="454"/>
        <end position="474"/>
    </location>
</feature>
<feature type="region of interest" description="Disordered" evidence="6">
    <location>
        <begin position="500"/>
        <end position="536"/>
    </location>
</feature>
<feature type="compositionally biased region" description="Polar residues" evidence="6">
    <location>
        <begin position="710"/>
        <end position="720"/>
    </location>
</feature>
<feature type="region of interest" description="Disordered" evidence="6">
    <location>
        <begin position="1044"/>
        <end position="1070"/>
    </location>
</feature>
<keyword evidence="10" id="KW-1185">Reference proteome</keyword>
<dbReference type="EMBL" id="OX395137">
    <property type="protein sequence ID" value="CAI5788234.1"/>
    <property type="molecule type" value="Genomic_DNA"/>
</dbReference>
<dbReference type="InterPro" id="IPR006788">
    <property type="entry name" value="Myrip/Melanophilin"/>
</dbReference>
<dbReference type="FunFam" id="3.30.40.10:FF:000018">
    <property type="entry name" value="Synaptotagmin-like 5, isoform CRA_a"/>
    <property type="match status" value="1"/>
</dbReference>
<feature type="coiled-coil region" evidence="5">
    <location>
        <begin position="226"/>
        <end position="253"/>
    </location>
</feature>
<feature type="domain" description="Rab effector MyRIP/Melanophilin" evidence="8">
    <location>
        <begin position="349"/>
        <end position="1070"/>
    </location>
</feature>
<feature type="region of interest" description="Disordered" evidence="6">
    <location>
        <begin position="707"/>
        <end position="833"/>
    </location>
</feature>
<dbReference type="GO" id="GO:0008270">
    <property type="term" value="F:zinc ion binding"/>
    <property type="evidence" value="ECO:0007669"/>
    <property type="project" value="UniProtKB-KW"/>
</dbReference>
<evidence type="ECO:0000313" key="9">
    <source>
        <dbReference type="EMBL" id="CAI5788234.1"/>
    </source>
</evidence>
<feature type="compositionally biased region" description="Polar residues" evidence="6">
    <location>
        <begin position="461"/>
        <end position="474"/>
    </location>
</feature>
<feature type="compositionally biased region" description="Basic and acidic residues" evidence="6">
    <location>
        <begin position="805"/>
        <end position="825"/>
    </location>
</feature>
<dbReference type="PANTHER" id="PTHR14555:SF6">
    <property type="entry name" value="RAB EFFECTOR MYRIP"/>
    <property type="match status" value="1"/>
</dbReference>